<reference evidence="1 2" key="1">
    <citation type="submission" date="2016-10" db="EMBL/GenBank/DDBJ databases">
        <authorList>
            <person name="de Groot N.N."/>
        </authorList>
    </citation>
    <scope>NUCLEOTIDE SEQUENCE [LARGE SCALE GENOMIC DNA]</scope>
    <source>
        <strain evidence="1 2">CPCC 100156</strain>
    </source>
</reference>
<gene>
    <name evidence="1" type="ORF">SAMN04487779_10011117</name>
</gene>
<dbReference type="AlphaFoldDB" id="A0A1G6M6N1"/>
<name>A0A1G6M6N1_9PROT</name>
<sequence>MSDATPPLLVVGAGREGLRLRALRPVAPDGPIRIFCRGIEVGRAVPTGPVEAEAVLDIPVTRLPCVPLPALLRIAAAPEGPELADSWPVATAAEALALLGPTRPRIEDLRLEHGMLRGTGIDRVNGLLQPALHAIINGSTARAVQADPPVPLAEGGCAFRFALALEAADLNGSGLAVTLQAMGSRAILARFALGPSLPGTERLAELEERLLRLEQAGDAARLAGQAVLDRQLRLQQERIDAFIDAAATLLLDRLAGDEAPATALRRLIAAASPETEEVAETAPAEGAEAVLNPRDPGFDLGWHGPEEDEAGPFRWMTLQGLLRNPAPLRPVAAALVEIGHLYGAPAPVLEASFDGAPCLVEVERRGPHHFSLRITPPGGPMPCRLLRLHSRAGGSPLEDGVSGDERVLSVAVTGAAFAYAEEPAAPR</sequence>
<keyword evidence="2" id="KW-1185">Reference proteome</keyword>
<dbReference type="STRING" id="938405.SAMN02927895_01582"/>
<organism evidence="1 2">
    <name type="scientific">Belnapia rosea</name>
    <dbReference type="NCBI Taxonomy" id="938405"/>
    <lineage>
        <taxon>Bacteria</taxon>
        <taxon>Pseudomonadati</taxon>
        <taxon>Pseudomonadota</taxon>
        <taxon>Alphaproteobacteria</taxon>
        <taxon>Acetobacterales</taxon>
        <taxon>Roseomonadaceae</taxon>
        <taxon>Belnapia</taxon>
    </lineage>
</organism>
<evidence type="ECO:0000313" key="2">
    <source>
        <dbReference type="Proteomes" id="UP000198925"/>
    </source>
</evidence>
<accession>A0A1G6M6N1</accession>
<dbReference type="RefSeq" id="WP_090661200.1">
    <property type="nucleotide sequence ID" value="NZ_FMZX01000001.1"/>
</dbReference>
<proteinExistence type="predicted"/>
<evidence type="ECO:0000313" key="1">
    <source>
        <dbReference type="EMBL" id="SDC51208.1"/>
    </source>
</evidence>
<protein>
    <submittedName>
        <fullName evidence="1">Uncharacterized protein</fullName>
    </submittedName>
</protein>
<dbReference type="Proteomes" id="UP000198925">
    <property type="component" value="Unassembled WGS sequence"/>
</dbReference>
<dbReference type="EMBL" id="FMZX01000001">
    <property type="protein sequence ID" value="SDC51208.1"/>
    <property type="molecule type" value="Genomic_DNA"/>
</dbReference>